<protein>
    <recommendedName>
        <fullName evidence="3">Glycoside hydrolase family 28 protein</fullName>
    </recommendedName>
</protein>
<dbReference type="EMBL" id="CP042434">
    <property type="protein sequence ID" value="QEC71340.1"/>
    <property type="molecule type" value="Genomic_DNA"/>
</dbReference>
<reference evidence="1 2" key="1">
    <citation type="journal article" date="2017" name="Int. J. Syst. Evol. Microbiol.">
        <title>Arachidicoccus ginsenosidivorans sp. nov., with ginsenoside-converting activity isolated from ginseng cultivating soil.</title>
        <authorList>
            <person name="Siddiqi M.Z."/>
            <person name="Aslam Z."/>
            <person name="Im W.T."/>
        </authorList>
    </citation>
    <scope>NUCLEOTIDE SEQUENCE [LARGE SCALE GENOMIC DNA]</scope>
    <source>
        <strain evidence="1 2">Gsoil 809</strain>
    </source>
</reference>
<dbReference type="AlphaFoldDB" id="A0A5B8VIL8"/>
<organism evidence="1 2">
    <name type="scientific">Arachidicoccus ginsenosidivorans</name>
    <dbReference type="NCBI Taxonomy" id="496057"/>
    <lineage>
        <taxon>Bacteria</taxon>
        <taxon>Pseudomonadati</taxon>
        <taxon>Bacteroidota</taxon>
        <taxon>Chitinophagia</taxon>
        <taxon>Chitinophagales</taxon>
        <taxon>Chitinophagaceae</taxon>
        <taxon>Arachidicoccus</taxon>
    </lineage>
</organism>
<sequence>MLAIRLMCFPKSAHILNSVGTATIIDHVQITNSKYDGIGMYGGLVDMNNIVSYDAGRTDFPISYDYQGNIQFITAMRIENTAMPTGTAYDLEIINQTTSDITTTPLTQPVISNLTVLGPNYCSPTTVNSQFDYAVHFTIASAGKIYNSVFSAWKSTATHSGLLMDKATCFNNTASRDFIFSYNSFDRSGTGTAYFDGALTPWSGAGCSSSMAV</sequence>
<accession>A0A5B8VIL8</accession>
<name>A0A5B8VIL8_9BACT</name>
<keyword evidence="2" id="KW-1185">Reference proteome</keyword>
<evidence type="ECO:0000313" key="1">
    <source>
        <dbReference type="EMBL" id="QEC71340.1"/>
    </source>
</evidence>
<dbReference type="KEGG" id="agi:FSB73_06290"/>
<dbReference type="RefSeq" id="WP_146780629.1">
    <property type="nucleotide sequence ID" value="NZ_CP042434.1"/>
</dbReference>
<dbReference type="Proteomes" id="UP000321291">
    <property type="component" value="Chromosome"/>
</dbReference>
<evidence type="ECO:0008006" key="3">
    <source>
        <dbReference type="Google" id="ProtNLM"/>
    </source>
</evidence>
<proteinExistence type="predicted"/>
<dbReference type="OrthoDB" id="1521716at2"/>
<gene>
    <name evidence="1" type="ORF">FSB73_06290</name>
</gene>
<dbReference type="PANTHER" id="PTHR41339">
    <property type="entry name" value="LIPL48"/>
    <property type="match status" value="1"/>
</dbReference>
<dbReference type="PANTHER" id="PTHR41339:SF1">
    <property type="entry name" value="SECRETED PROTEIN"/>
    <property type="match status" value="1"/>
</dbReference>
<evidence type="ECO:0000313" key="2">
    <source>
        <dbReference type="Proteomes" id="UP000321291"/>
    </source>
</evidence>